<sequence length="89" mass="9837">MRGIEIVAVIHLPEFAMANKTLAWLPLADQIAALEQIAVAEPRGLHPLWGKHQNALTVESEEVRALPHIAHGAFRFIQHPRVLPLAQIG</sequence>
<protein>
    <submittedName>
        <fullName evidence="1">Uncharacterized protein</fullName>
    </submittedName>
</protein>
<name>A0A919HZ86_KLEPN</name>
<organism evidence="1 2">
    <name type="scientific">Klebsiella pneumoniae</name>
    <dbReference type="NCBI Taxonomy" id="573"/>
    <lineage>
        <taxon>Bacteria</taxon>
        <taxon>Pseudomonadati</taxon>
        <taxon>Pseudomonadota</taxon>
        <taxon>Gammaproteobacteria</taxon>
        <taxon>Enterobacterales</taxon>
        <taxon>Enterobacteriaceae</taxon>
        <taxon>Klebsiella/Raoultella group</taxon>
        <taxon>Klebsiella</taxon>
        <taxon>Klebsiella pneumoniae complex</taxon>
    </lineage>
</organism>
<evidence type="ECO:0000313" key="2">
    <source>
        <dbReference type="Proteomes" id="UP000655094"/>
    </source>
</evidence>
<dbReference type="AlphaFoldDB" id="A0A919HZ86"/>
<gene>
    <name evidence="1" type="ORF">KPZU09_65410</name>
</gene>
<dbReference type="EMBL" id="BNFF01000001">
    <property type="protein sequence ID" value="GHK56805.1"/>
    <property type="molecule type" value="Genomic_DNA"/>
</dbReference>
<proteinExistence type="predicted"/>
<evidence type="ECO:0000313" key="1">
    <source>
        <dbReference type="EMBL" id="GHK56805.1"/>
    </source>
</evidence>
<accession>A0A919HZ86</accession>
<dbReference type="Proteomes" id="UP000655094">
    <property type="component" value="Unassembled WGS sequence"/>
</dbReference>
<reference evidence="1" key="1">
    <citation type="submission" date="2020-10" db="EMBL/GenBank/DDBJ databases">
        <title>Genome Sequence of ESBL Producing Zambian Clinical Strains.</title>
        <authorList>
            <person name="Shawa M."/>
            <person name="Furuta Y."/>
            <person name="Simbotwe M."/>
            <person name="Mulenga E."/>
            <person name="Mubanga M."/>
            <person name="Mulenga G."/>
            <person name="Kaile C."/>
            <person name="Zorigt T."/>
            <person name="Hang'ombe B."/>
            <person name="Higashi H."/>
        </authorList>
    </citation>
    <scope>NUCLEOTIDE SEQUENCE</scope>
    <source>
        <strain evidence="1">Zam_UTH_09</strain>
    </source>
</reference>
<comment type="caution">
    <text evidence="1">The sequence shown here is derived from an EMBL/GenBank/DDBJ whole genome shotgun (WGS) entry which is preliminary data.</text>
</comment>